<dbReference type="CDD" id="cd00761">
    <property type="entry name" value="Glyco_tranf_GTA_type"/>
    <property type="match status" value="1"/>
</dbReference>
<dbReference type="GO" id="GO:0016758">
    <property type="term" value="F:hexosyltransferase activity"/>
    <property type="evidence" value="ECO:0007669"/>
    <property type="project" value="UniProtKB-ARBA"/>
</dbReference>
<dbReference type="InterPro" id="IPR001173">
    <property type="entry name" value="Glyco_trans_2-like"/>
</dbReference>
<evidence type="ECO:0000256" key="1">
    <source>
        <dbReference type="ARBA" id="ARBA00022519"/>
    </source>
</evidence>
<dbReference type="RefSeq" id="WP_154912867.1">
    <property type="nucleotide sequence ID" value="NZ_CABVIK010000013.1"/>
</dbReference>
<dbReference type="Pfam" id="PF00535">
    <property type="entry name" value="Glycos_transf_2"/>
    <property type="match status" value="1"/>
</dbReference>
<keyword evidence="1" id="KW-1003">Cell membrane</keyword>
<name>A0A5E7MNL9_PSEFL</name>
<reference evidence="3 4" key="1">
    <citation type="submission" date="2019-09" db="EMBL/GenBank/DDBJ databases">
        <authorList>
            <person name="Chandra G."/>
            <person name="Truman W A."/>
        </authorList>
    </citation>
    <scope>NUCLEOTIDE SEQUENCE [LARGE SCALE GENOMIC DNA]</scope>
    <source>
        <strain evidence="3">PS870</strain>
    </source>
</reference>
<dbReference type="InterPro" id="IPR029044">
    <property type="entry name" value="Nucleotide-diphossugar_trans"/>
</dbReference>
<protein>
    <recommendedName>
        <fullName evidence="2">Glycosyltransferase 2-like domain-containing protein</fullName>
    </recommendedName>
</protein>
<dbReference type="AlphaFoldDB" id="A0A5E7MNL9"/>
<dbReference type="Proteomes" id="UP000349468">
    <property type="component" value="Unassembled WGS sequence"/>
</dbReference>
<gene>
    <name evidence="3" type="ORF">PS870_04078</name>
</gene>
<evidence type="ECO:0000259" key="2">
    <source>
        <dbReference type="Pfam" id="PF00535"/>
    </source>
</evidence>
<evidence type="ECO:0000313" key="4">
    <source>
        <dbReference type="Proteomes" id="UP000349468"/>
    </source>
</evidence>
<organism evidence="3 4">
    <name type="scientific">Pseudomonas fluorescens</name>
    <dbReference type="NCBI Taxonomy" id="294"/>
    <lineage>
        <taxon>Bacteria</taxon>
        <taxon>Pseudomonadati</taxon>
        <taxon>Pseudomonadota</taxon>
        <taxon>Gammaproteobacteria</taxon>
        <taxon>Pseudomonadales</taxon>
        <taxon>Pseudomonadaceae</taxon>
        <taxon>Pseudomonas</taxon>
    </lineage>
</organism>
<keyword evidence="1" id="KW-0997">Cell inner membrane</keyword>
<dbReference type="PANTHER" id="PTHR22916">
    <property type="entry name" value="GLYCOSYLTRANSFERASE"/>
    <property type="match status" value="1"/>
</dbReference>
<accession>A0A5E7MNL9</accession>
<evidence type="ECO:0000313" key="3">
    <source>
        <dbReference type="EMBL" id="VVP26159.1"/>
    </source>
</evidence>
<feature type="domain" description="Glycosyltransferase 2-like" evidence="2">
    <location>
        <begin position="7"/>
        <end position="119"/>
    </location>
</feature>
<keyword evidence="1" id="KW-0472">Membrane</keyword>
<dbReference type="SUPFAM" id="SSF53448">
    <property type="entry name" value="Nucleotide-diphospho-sugar transferases"/>
    <property type="match status" value="1"/>
</dbReference>
<dbReference type="Gene3D" id="3.90.550.10">
    <property type="entry name" value="Spore Coat Polysaccharide Biosynthesis Protein SpsA, Chain A"/>
    <property type="match status" value="1"/>
</dbReference>
<proteinExistence type="predicted"/>
<sequence length="297" mass="32937">MSDLNVSVVVAVKNEEKYVQSAMLSILKQQGLIFELIVVDDGSEDETYNILCSLAAEHTNMRLLKNPKAGKCSAFNYGVSHAAGRFTCIYAGDDLMPEGSLAARFAMVSGFGEADAVVGLCKLITLSENKKFDGHLVPKRAGQGGLTGVSYMMSQQVVSKIFPVPEILPNEDTWMELAVTHFVEWNIVHSDIVGCMWRVHSGNSINMLVDFPAYNKKLTPRMAAIGLFYERHSSELSENSRDELYQKVKCETSRSRGDIVGILLSKTSLINRLRALSACNSFFYNLRKKLYGLLSGW</sequence>
<dbReference type="EMBL" id="CABVIK010000013">
    <property type="protein sequence ID" value="VVP26159.1"/>
    <property type="molecule type" value="Genomic_DNA"/>
</dbReference>
<dbReference type="PANTHER" id="PTHR22916:SF3">
    <property type="entry name" value="UDP-GLCNAC:BETAGAL BETA-1,3-N-ACETYLGLUCOSAMINYLTRANSFERASE-LIKE PROTEIN 1"/>
    <property type="match status" value="1"/>
</dbReference>